<evidence type="ECO:0000313" key="1">
    <source>
        <dbReference type="EMBL" id="USR41789.1"/>
    </source>
</evidence>
<reference evidence="1" key="1">
    <citation type="submission" date="2022-06" db="EMBL/GenBank/DDBJ databases">
        <title>Complete genome of Pseudomonas hydrolytica DSWY01T.</title>
        <authorList>
            <person name="Jung J."/>
            <person name="Jeon C.O."/>
        </authorList>
    </citation>
    <scope>NUCLEOTIDE SEQUENCE</scope>
    <source>
        <strain evidence="1">DSWY01</strain>
    </source>
</reference>
<dbReference type="EMBL" id="CP099397">
    <property type="protein sequence ID" value="USR41789.1"/>
    <property type="molecule type" value="Genomic_DNA"/>
</dbReference>
<gene>
    <name evidence="1" type="ORF">L1F06_010320</name>
</gene>
<proteinExistence type="predicted"/>
<evidence type="ECO:0000313" key="2">
    <source>
        <dbReference type="Proteomes" id="UP001054897"/>
    </source>
</evidence>
<evidence type="ECO:0008006" key="3">
    <source>
        <dbReference type="Google" id="ProtNLM"/>
    </source>
</evidence>
<sequence length="58" mass="6672">MLSYRPSSASRTRAYLIEGDVCEVLEQQGNWLLIRYASRKGPLQRWVSLDEAYGLARP</sequence>
<accession>A0ABY5AD01</accession>
<protein>
    <recommendedName>
        <fullName evidence="3">SH3 domain-containing protein</fullName>
    </recommendedName>
</protein>
<keyword evidence="2" id="KW-1185">Reference proteome</keyword>
<organism evidence="1 2">
    <name type="scientific">Ectopseudomonas hydrolytica</name>
    <dbReference type="NCBI Taxonomy" id="2493633"/>
    <lineage>
        <taxon>Bacteria</taxon>
        <taxon>Pseudomonadati</taxon>
        <taxon>Pseudomonadota</taxon>
        <taxon>Gammaproteobacteria</taxon>
        <taxon>Pseudomonadales</taxon>
        <taxon>Pseudomonadaceae</taxon>
        <taxon>Ectopseudomonas</taxon>
    </lineage>
</organism>
<name>A0ABY5AD01_9GAMM</name>
<dbReference type="GeneID" id="300081369"/>
<dbReference type="Proteomes" id="UP001054897">
    <property type="component" value="Chromosome"/>
</dbReference>
<dbReference type="RefSeq" id="WP_177491257.1">
    <property type="nucleotide sequence ID" value="NZ_CP099397.1"/>
</dbReference>